<keyword evidence="2" id="KW-1003">Cell membrane</keyword>
<feature type="region of interest" description="Disordered" evidence="9">
    <location>
        <begin position="1492"/>
        <end position="1589"/>
    </location>
</feature>
<keyword evidence="3 11" id="KW-0732">Signal</keyword>
<dbReference type="GO" id="GO:0005886">
    <property type="term" value="C:plasma membrane"/>
    <property type="evidence" value="ECO:0000318"/>
    <property type="project" value="GO_Central"/>
</dbReference>
<dbReference type="GO" id="GO:0070593">
    <property type="term" value="P:dendrite self-avoidance"/>
    <property type="evidence" value="ECO:0000318"/>
    <property type="project" value="GO_Central"/>
</dbReference>
<dbReference type="Proteomes" id="UP000007110">
    <property type="component" value="Unassembled WGS sequence"/>
</dbReference>
<dbReference type="GO" id="GO:0007156">
    <property type="term" value="P:homophilic cell adhesion via plasma membrane adhesion molecules"/>
    <property type="evidence" value="ECO:0000318"/>
    <property type="project" value="GO_Central"/>
</dbReference>
<proteinExistence type="predicted"/>
<feature type="domain" description="Ig-like" evidence="12">
    <location>
        <begin position="403"/>
        <end position="495"/>
    </location>
</feature>
<feature type="domain" description="Ig-like" evidence="12">
    <location>
        <begin position="136"/>
        <end position="216"/>
    </location>
</feature>
<evidence type="ECO:0000313" key="15">
    <source>
        <dbReference type="Proteomes" id="UP000007110"/>
    </source>
</evidence>
<dbReference type="GeneID" id="591293"/>
<feature type="region of interest" description="Disordered" evidence="9">
    <location>
        <begin position="904"/>
        <end position="930"/>
    </location>
</feature>
<organism evidence="14 15">
    <name type="scientific">Strongylocentrotus purpuratus</name>
    <name type="common">Purple sea urchin</name>
    <dbReference type="NCBI Taxonomy" id="7668"/>
    <lineage>
        <taxon>Eukaryota</taxon>
        <taxon>Metazoa</taxon>
        <taxon>Echinodermata</taxon>
        <taxon>Eleutherozoa</taxon>
        <taxon>Echinozoa</taxon>
        <taxon>Echinoidea</taxon>
        <taxon>Euechinoidea</taxon>
        <taxon>Echinacea</taxon>
        <taxon>Camarodonta</taxon>
        <taxon>Echinidea</taxon>
        <taxon>Strongylocentrotidae</taxon>
        <taxon>Strongylocentrotus</taxon>
    </lineage>
</organism>
<evidence type="ECO:0000313" key="14">
    <source>
        <dbReference type="EnsemblMetazoa" id="XP_030834152"/>
    </source>
</evidence>
<evidence type="ECO:0000256" key="11">
    <source>
        <dbReference type="SAM" id="SignalP"/>
    </source>
</evidence>
<feature type="domain" description="Ig-like" evidence="12">
    <location>
        <begin position="221"/>
        <end position="308"/>
    </location>
</feature>
<dbReference type="InterPro" id="IPR003599">
    <property type="entry name" value="Ig_sub"/>
</dbReference>
<dbReference type="OMA" id="PMATITW"/>
<name>A0A7M7NFA6_STRPU</name>
<evidence type="ECO:0000256" key="1">
    <source>
        <dbReference type="ARBA" id="ARBA00004236"/>
    </source>
</evidence>
<dbReference type="CDD" id="cd00063">
    <property type="entry name" value="FN3"/>
    <property type="match status" value="3"/>
</dbReference>
<dbReference type="FunFam" id="2.60.40.10:FF:004898">
    <property type="match status" value="1"/>
</dbReference>
<dbReference type="InterPro" id="IPR013098">
    <property type="entry name" value="Ig_I-set"/>
</dbReference>
<dbReference type="OrthoDB" id="10038880at2759"/>
<feature type="region of interest" description="Disordered" evidence="9">
    <location>
        <begin position="1359"/>
        <end position="1401"/>
    </location>
</feature>
<evidence type="ECO:0000256" key="3">
    <source>
        <dbReference type="ARBA" id="ARBA00022729"/>
    </source>
</evidence>
<dbReference type="InterPro" id="IPR003598">
    <property type="entry name" value="Ig_sub2"/>
</dbReference>
<dbReference type="EnsemblMetazoa" id="XM_030978292">
    <property type="protein sequence ID" value="XP_030834152"/>
    <property type="gene ID" value="LOC591293"/>
</dbReference>
<sequence>MGLYMACELIFLFLVCVTSKYALAVLQFTQAPSNQAVLLNQALWWHCIARASIGSQEPAYTWVRGGQTVLGGDDGLAVFSNGTLYIETVTQEVLGNYQCWVQSGVQRIESDVVTLALASLGVSFQTSPTSVIQNLGSALTLQCSIASVPMATITWQLSGDDISMTTDITTSETGRVTTSTLEVKELEHQHGGSYRCLATNRLLIGLTRFSQLGEVTLIGRPGFFVTPEPITVILGGTATFLCEANGSPASTVDWLNPRDNIITTGGRLTSTSTLLTITNTQETDGGYYTCRATNAWGENTASALLTVTDPMEQIIFTATPTDQSVVVGGRVTFPCGASGSPTPAIEWRKEVGDLPTNRIQEPAAGWLRITGIEVPDSGFYVCTASNSITTVSTRVHLIVQVAPSFTKLPEDTTLETGGSALLDCEADGMPTPAITWNTPLPELGVLGVSSGLQFGVEVLSNSSLVIPDVENRHAGTFVCSAANTVSSRSTSATLTVRSSPVITSSPADQTAIEGELARFECRAAATPTPVITWLFNGQLLLTDLKFEVLGNGDLRINNVEEPQEGVYTCSAGNELGVRNVSAYLTVHVPPQFIVHPVDLTVDPGSKVTLDCEASGDPIPSIQWQKDGSLLVLETNIEVLSNSSIVIDGLLETNTGEYTCIATNAAGINQVTATLSTPDVPKFASVPSNTTGNETHPVSIICQADARETPVISWYLSDADGNQGNRIGLGINPPATRASLSFVSVDGDLEFTQVTQRDEGWYLCVAENSAGSVSGVAYLSVNVPPQITSTNTPVSAMEESPFALLSCEIEGQPTPDLTWLQPSGEPVPMIATQYSSSIQDNTAFLVVYSPNVSEHDGDFVCVLSNFLGSVNASVQVSVQGVPVLTNAEAFPSGPTSVTLRCNTKGSPAPTTTWQRGTTPLPHTSVTGHSVSPGGSLVITGQSVGMDDVYSCTASNPYGSLTATLQAPGQVATPTISDITSTSLRLTWATPTPTSDLPITTYTVQYQAEFSDEYSLAGETGDPFYTVEGLQPFTGYQYRVQAVNGLGAGSFSPATSLVYTSSGAPSRPQGVAVTAVGNLLTVTWSAPSMLNGNPDDIMYEILSYPAEDESAVTTVTVSHYANQLNTLVDNLEYVTDYEVKVRAGNVAVREWSRYVTVQVTTGFQAPASAVEDFSATANSSSSIWLTWEPTNDETFEAYLISFRILNSSDMSPDVALSAQEASSYLIVGLPSNTPHGVRMAYQNAGGLSPFTQELVVTTLLDDPTVGRVQGGNIGGGIIAAIVCGILAVLLVLVLLTFGLLYWKRKNDDWSGQSHFNGDSLWINRRFSYGDSISVASTVDDSGGSQKGVYDLSMVNENFSPDETGLSSDSAYDLGGARGGGQRGDSLEVSPRSDASDLGEEKKKKRRRWKGLSDVIYKNPDNPGVVLVSQAMIGDAYPPPVPVNKDEVLSEDEGEHSEPRPLSLAVDPPPLSPDSTFDMSGGAEENIYVEVGEAPAEVANNSNPHSNGDDSRGMSPQFPVFPNADDSIKLSDDLHVDRKLMRRMERKAEREQEKKARKKEREEERARQREMEREEMERERMFGGRKMSGGLGKIFKKKKSDEIPYPETNFGVATERQVENAGMF</sequence>
<dbReference type="RefSeq" id="XP_030834152.1">
    <property type="nucleotide sequence ID" value="XM_030978292.1"/>
</dbReference>
<evidence type="ECO:0000256" key="10">
    <source>
        <dbReference type="SAM" id="Phobius"/>
    </source>
</evidence>
<feature type="domain" description="Ig-like" evidence="12">
    <location>
        <begin position="680"/>
        <end position="779"/>
    </location>
</feature>
<dbReference type="SUPFAM" id="SSF49265">
    <property type="entry name" value="Fibronectin type III"/>
    <property type="match status" value="2"/>
</dbReference>
<dbReference type="InterPro" id="IPR007110">
    <property type="entry name" value="Ig-like_dom"/>
</dbReference>
<evidence type="ECO:0000256" key="9">
    <source>
        <dbReference type="SAM" id="MobiDB-lite"/>
    </source>
</evidence>
<feature type="domain" description="Ig-like" evidence="12">
    <location>
        <begin position="784"/>
        <end position="876"/>
    </location>
</feature>
<feature type="domain" description="Fibronectin type-III" evidence="13">
    <location>
        <begin position="1167"/>
        <end position="1259"/>
    </location>
</feature>
<keyword evidence="10" id="KW-0812">Transmembrane</keyword>
<dbReference type="SUPFAM" id="SSF48726">
    <property type="entry name" value="Immunoglobulin"/>
    <property type="match status" value="10"/>
</dbReference>
<dbReference type="SMART" id="SM00408">
    <property type="entry name" value="IGc2"/>
    <property type="match status" value="10"/>
</dbReference>
<feature type="domain" description="Fibronectin type-III" evidence="13">
    <location>
        <begin position="1062"/>
        <end position="1161"/>
    </location>
</feature>
<dbReference type="PANTHER" id="PTHR12231">
    <property type="entry name" value="CTX-RELATED TYPE I TRANSMEMBRANE PROTEIN"/>
    <property type="match status" value="1"/>
</dbReference>
<evidence type="ECO:0000256" key="4">
    <source>
        <dbReference type="ARBA" id="ARBA00022737"/>
    </source>
</evidence>
<accession>A0A7M7NFA6</accession>
<dbReference type="GO" id="GO:0030424">
    <property type="term" value="C:axon"/>
    <property type="evidence" value="ECO:0000318"/>
    <property type="project" value="GO_Central"/>
</dbReference>
<feature type="domain" description="Ig-like" evidence="12">
    <location>
        <begin position="881"/>
        <end position="975"/>
    </location>
</feature>
<dbReference type="InterPro" id="IPR013783">
    <property type="entry name" value="Ig-like_fold"/>
</dbReference>
<dbReference type="InterPro" id="IPR051170">
    <property type="entry name" value="Neural/epithelial_adhesion"/>
</dbReference>
<feature type="transmembrane region" description="Helical" evidence="10">
    <location>
        <begin position="1275"/>
        <end position="1300"/>
    </location>
</feature>
<dbReference type="KEGG" id="spu:591293"/>
<keyword evidence="4" id="KW-0677">Repeat</keyword>
<dbReference type="CDD" id="cd00096">
    <property type="entry name" value="Ig"/>
    <property type="match status" value="3"/>
</dbReference>
<dbReference type="Pfam" id="PF07679">
    <property type="entry name" value="I-set"/>
    <property type="match status" value="4"/>
</dbReference>
<protein>
    <submittedName>
        <fullName evidence="14">Uncharacterized protein</fullName>
    </submittedName>
</protein>
<feature type="domain" description="Ig-like" evidence="12">
    <location>
        <begin position="500"/>
        <end position="585"/>
    </location>
</feature>
<dbReference type="InterPro" id="IPR036179">
    <property type="entry name" value="Ig-like_dom_sf"/>
</dbReference>
<dbReference type="PROSITE" id="PS50835">
    <property type="entry name" value="IG_LIKE"/>
    <property type="match status" value="10"/>
</dbReference>
<keyword evidence="7" id="KW-0325">Glycoprotein</keyword>
<reference evidence="14" key="2">
    <citation type="submission" date="2021-01" db="UniProtKB">
        <authorList>
            <consortium name="EnsemblMetazoa"/>
        </authorList>
    </citation>
    <scope>IDENTIFICATION</scope>
</reference>
<dbReference type="PANTHER" id="PTHR12231:SF253">
    <property type="entry name" value="DPR-INTERACTING PROTEIN ETA, ISOFORM B-RELATED"/>
    <property type="match status" value="1"/>
</dbReference>
<keyword evidence="10" id="KW-1133">Transmembrane helix</keyword>
<feature type="domain" description="Fibronectin type-III" evidence="13">
    <location>
        <begin position="968"/>
        <end position="1061"/>
    </location>
</feature>
<feature type="chain" id="PRO_5029594532" evidence="11">
    <location>
        <begin position="25"/>
        <end position="1621"/>
    </location>
</feature>
<feature type="domain" description="Ig-like" evidence="12">
    <location>
        <begin position="47"/>
        <end position="116"/>
    </location>
</feature>
<dbReference type="Pfam" id="PF13927">
    <property type="entry name" value="Ig_3"/>
    <property type="match status" value="5"/>
</dbReference>
<dbReference type="Pfam" id="PF00041">
    <property type="entry name" value="fn3"/>
    <property type="match status" value="3"/>
</dbReference>
<dbReference type="PROSITE" id="PS50853">
    <property type="entry name" value="FN3"/>
    <property type="match status" value="3"/>
</dbReference>
<evidence type="ECO:0000256" key="8">
    <source>
        <dbReference type="ARBA" id="ARBA00023319"/>
    </source>
</evidence>
<keyword evidence="5 10" id="KW-0472">Membrane</keyword>
<dbReference type="InterPro" id="IPR036116">
    <property type="entry name" value="FN3_sf"/>
</dbReference>
<dbReference type="InParanoid" id="A0A7M7NFA6"/>
<feature type="domain" description="Ig-like" evidence="12">
    <location>
        <begin position="590"/>
        <end position="675"/>
    </location>
</feature>
<dbReference type="SMART" id="SM00060">
    <property type="entry name" value="FN3"/>
    <property type="match status" value="3"/>
</dbReference>
<reference evidence="15" key="1">
    <citation type="submission" date="2015-02" db="EMBL/GenBank/DDBJ databases">
        <title>Genome sequencing for Strongylocentrotus purpuratus.</title>
        <authorList>
            <person name="Murali S."/>
            <person name="Liu Y."/>
            <person name="Vee V."/>
            <person name="English A."/>
            <person name="Wang M."/>
            <person name="Skinner E."/>
            <person name="Han Y."/>
            <person name="Muzny D.M."/>
            <person name="Worley K.C."/>
            <person name="Gibbs R.A."/>
        </authorList>
    </citation>
    <scope>NUCLEOTIDE SEQUENCE</scope>
</reference>
<comment type="subcellular location">
    <subcellularLocation>
        <location evidence="1">Cell membrane</location>
    </subcellularLocation>
</comment>
<feature type="signal peptide" evidence="11">
    <location>
        <begin position="1"/>
        <end position="24"/>
    </location>
</feature>
<keyword evidence="6" id="KW-1015">Disulfide bond</keyword>
<dbReference type="GO" id="GO:0098632">
    <property type="term" value="F:cell-cell adhesion mediator activity"/>
    <property type="evidence" value="ECO:0000318"/>
    <property type="project" value="GO_Central"/>
</dbReference>
<feature type="domain" description="Ig-like" evidence="12">
    <location>
        <begin position="310"/>
        <end position="392"/>
    </location>
</feature>
<keyword evidence="15" id="KW-1185">Reference proteome</keyword>
<dbReference type="SMART" id="SM00409">
    <property type="entry name" value="IG"/>
    <property type="match status" value="10"/>
</dbReference>
<evidence type="ECO:0000256" key="5">
    <source>
        <dbReference type="ARBA" id="ARBA00023136"/>
    </source>
</evidence>
<dbReference type="FunFam" id="2.60.40.10:FF:000032">
    <property type="entry name" value="palladin isoform X1"/>
    <property type="match status" value="2"/>
</dbReference>
<feature type="region of interest" description="Disordered" evidence="9">
    <location>
        <begin position="1435"/>
        <end position="1478"/>
    </location>
</feature>
<evidence type="ECO:0000259" key="13">
    <source>
        <dbReference type="PROSITE" id="PS50853"/>
    </source>
</evidence>
<keyword evidence="8" id="KW-0393">Immunoglobulin domain</keyword>
<feature type="compositionally biased region" description="Polar residues" evidence="9">
    <location>
        <begin position="904"/>
        <end position="928"/>
    </location>
</feature>
<feature type="compositionally biased region" description="Basic and acidic residues" evidence="9">
    <location>
        <begin position="1523"/>
        <end position="1579"/>
    </location>
</feature>
<dbReference type="GO" id="GO:0007411">
    <property type="term" value="P:axon guidance"/>
    <property type="evidence" value="ECO:0000318"/>
    <property type="project" value="GO_Central"/>
</dbReference>
<evidence type="ECO:0000256" key="6">
    <source>
        <dbReference type="ARBA" id="ARBA00023157"/>
    </source>
</evidence>
<evidence type="ECO:0000256" key="2">
    <source>
        <dbReference type="ARBA" id="ARBA00022475"/>
    </source>
</evidence>
<evidence type="ECO:0000256" key="7">
    <source>
        <dbReference type="ARBA" id="ARBA00023180"/>
    </source>
</evidence>
<dbReference type="InterPro" id="IPR003961">
    <property type="entry name" value="FN3_dom"/>
</dbReference>
<dbReference type="FunFam" id="2.60.40.10:FF:000005">
    <property type="entry name" value="Neuronal cell adhesion molecule"/>
    <property type="match status" value="1"/>
</dbReference>
<dbReference type="Gene3D" id="2.60.40.10">
    <property type="entry name" value="Immunoglobulins"/>
    <property type="match status" value="13"/>
</dbReference>
<evidence type="ECO:0000259" key="12">
    <source>
        <dbReference type="PROSITE" id="PS50835"/>
    </source>
</evidence>